<gene>
    <name evidence="1" type="ORF">E2C01_065514</name>
</gene>
<evidence type="ECO:0000313" key="2">
    <source>
        <dbReference type="Proteomes" id="UP000324222"/>
    </source>
</evidence>
<comment type="caution">
    <text evidence="1">The sequence shown here is derived from an EMBL/GenBank/DDBJ whole genome shotgun (WGS) entry which is preliminary data.</text>
</comment>
<keyword evidence="2" id="KW-1185">Reference proteome</keyword>
<dbReference type="EMBL" id="VSRR010032553">
    <property type="protein sequence ID" value="MPC71242.1"/>
    <property type="molecule type" value="Genomic_DNA"/>
</dbReference>
<name>A0A5B7HJ20_PORTR</name>
<dbReference type="AlphaFoldDB" id="A0A5B7HJ20"/>
<dbReference type="Proteomes" id="UP000324222">
    <property type="component" value="Unassembled WGS sequence"/>
</dbReference>
<organism evidence="1 2">
    <name type="scientific">Portunus trituberculatus</name>
    <name type="common">Swimming crab</name>
    <name type="synonym">Neptunus trituberculatus</name>
    <dbReference type="NCBI Taxonomy" id="210409"/>
    <lineage>
        <taxon>Eukaryota</taxon>
        <taxon>Metazoa</taxon>
        <taxon>Ecdysozoa</taxon>
        <taxon>Arthropoda</taxon>
        <taxon>Crustacea</taxon>
        <taxon>Multicrustacea</taxon>
        <taxon>Malacostraca</taxon>
        <taxon>Eumalacostraca</taxon>
        <taxon>Eucarida</taxon>
        <taxon>Decapoda</taxon>
        <taxon>Pleocyemata</taxon>
        <taxon>Brachyura</taxon>
        <taxon>Eubrachyura</taxon>
        <taxon>Portunoidea</taxon>
        <taxon>Portunidae</taxon>
        <taxon>Portuninae</taxon>
        <taxon>Portunus</taxon>
    </lineage>
</organism>
<evidence type="ECO:0000313" key="1">
    <source>
        <dbReference type="EMBL" id="MPC71242.1"/>
    </source>
</evidence>
<reference evidence="1 2" key="1">
    <citation type="submission" date="2019-05" db="EMBL/GenBank/DDBJ databases">
        <title>Another draft genome of Portunus trituberculatus and its Hox gene families provides insights of decapod evolution.</title>
        <authorList>
            <person name="Jeong J.-H."/>
            <person name="Song I."/>
            <person name="Kim S."/>
            <person name="Choi T."/>
            <person name="Kim D."/>
            <person name="Ryu S."/>
            <person name="Kim W."/>
        </authorList>
    </citation>
    <scope>NUCLEOTIDE SEQUENCE [LARGE SCALE GENOMIC DNA]</scope>
    <source>
        <tissue evidence="1">Muscle</tissue>
    </source>
</reference>
<protein>
    <submittedName>
        <fullName evidence="1">Uncharacterized protein</fullName>
    </submittedName>
</protein>
<proteinExistence type="predicted"/>
<accession>A0A5B7HJ20</accession>
<sequence>MKITTTTTTSTPRIHHITNHNTTIIEDKVESVGSGRRPSVGSNPTTCRLETLPFLEWFKVT</sequence>